<reference evidence="1 2" key="1">
    <citation type="submission" date="2023-11" db="EMBL/GenBank/DDBJ databases">
        <title>Halocaridina rubra genome assembly.</title>
        <authorList>
            <person name="Smith C."/>
        </authorList>
    </citation>
    <scope>NUCLEOTIDE SEQUENCE [LARGE SCALE GENOMIC DNA]</scope>
    <source>
        <strain evidence="1">EP-1</strain>
        <tissue evidence="1">Whole</tissue>
    </source>
</reference>
<comment type="caution">
    <text evidence="1">The sequence shown here is derived from an EMBL/GenBank/DDBJ whole genome shotgun (WGS) entry which is preliminary data.</text>
</comment>
<organism evidence="1 2">
    <name type="scientific">Halocaridina rubra</name>
    <name type="common">Hawaiian red shrimp</name>
    <dbReference type="NCBI Taxonomy" id="373956"/>
    <lineage>
        <taxon>Eukaryota</taxon>
        <taxon>Metazoa</taxon>
        <taxon>Ecdysozoa</taxon>
        <taxon>Arthropoda</taxon>
        <taxon>Crustacea</taxon>
        <taxon>Multicrustacea</taxon>
        <taxon>Malacostraca</taxon>
        <taxon>Eumalacostraca</taxon>
        <taxon>Eucarida</taxon>
        <taxon>Decapoda</taxon>
        <taxon>Pleocyemata</taxon>
        <taxon>Caridea</taxon>
        <taxon>Atyoidea</taxon>
        <taxon>Atyidae</taxon>
        <taxon>Halocaridina</taxon>
    </lineage>
</organism>
<evidence type="ECO:0000313" key="1">
    <source>
        <dbReference type="EMBL" id="KAK7078146.1"/>
    </source>
</evidence>
<protein>
    <submittedName>
        <fullName evidence="1">Uncharacterized protein</fullName>
    </submittedName>
</protein>
<dbReference type="Proteomes" id="UP001381693">
    <property type="component" value="Unassembled WGS sequence"/>
</dbReference>
<keyword evidence="2" id="KW-1185">Reference proteome</keyword>
<dbReference type="EMBL" id="JAXCGZ010007985">
    <property type="protein sequence ID" value="KAK7078146.1"/>
    <property type="molecule type" value="Genomic_DNA"/>
</dbReference>
<evidence type="ECO:0000313" key="2">
    <source>
        <dbReference type="Proteomes" id="UP001381693"/>
    </source>
</evidence>
<dbReference type="AlphaFoldDB" id="A0AAN8X8C7"/>
<feature type="non-terminal residue" evidence="1">
    <location>
        <position position="93"/>
    </location>
</feature>
<sequence>MATRSDSISMINVEVWLPPSEIGEYILPKMDCGSHATGSRFGWYISRNSLNASTELTDHWRSFKQLATAEIFSLTDNEFQVLVKYYTKNKSSG</sequence>
<name>A0AAN8X8C7_HALRR</name>
<gene>
    <name evidence="1" type="ORF">SK128_007036</name>
</gene>
<accession>A0AAN8X8C7</accession>
<proteinExistence type="predicted"/>